<reference evidence="1" key="1">
    <citation type="journal article" date="2021" name="Proc. Natl. Acad. Sci. U.S.A.">
        <title>A Catalog of Tens of Thousands of Viruses from Human Metagenomes Reveals Hidden Associations with Chronic Diseases.</title>
        <authorList>
            <person name="Tisza M.J."/>
            <person name="Buck C.B."/>
        </authorList>
    </citation>
    <scope>NUCLEOTIDE SEQUENCE</scope>
    <source>
        <strain evidence="1">Ctqpo8</strain>
    </source>
</reference>
<proteinExistence type="predicted"/>
<sequence>MLQQITTKGETYPLNFGIRTLATTADALGMSLDKMVKQFQMPDMNVGDMIGLIVSVSAVAMTDGARKSGQPRHYSEDDVVDMIDEDETLLPQLVALFRASIGSGQKVFPTAATAKPGE</sequence>
<accession>A0A8S5M2L5</accession>
<dbReference type="EMBL" id="BK014804">
    <property type="protein sequence ID" value="DAD76553.1"/>
    <property type="molecule type" value="Genomic_DNA"/>
</dbReference>
<name>A0A8S5M2L5_9CAUD</name>
<protein>
    <submittedName>
        <fullName evidence="1">Tail assembly chaperone protein</fullName>
    </submittedName>
</protein>
<organism evidence="1">
    <name type="scientific">Siphoviridae sp. ctqpo8</name>
    <dbReference type="NCBI Taxonomy" id="2826469"/>
    <lineage>
        <taxon>Viruses</taxon>
        <taxon>Duplodnaviria</taxon>
        <taxon>Heunggongvirae</taxon>
        <taxon>Uroviricota</taxon>
        <taxon>Caudoviricetes</taxon>
    </lineage>
</organism>
<evidence type="ECO:0000313" key="1">
    <source>
        <dbReference type="EMBL" id="DAD76553.1"/>
    </source>
</evidence>